<proteinExistence type="predicted"/>
<name>A0ACC1LUG1_9FUNG</name>
<comment type="caution">
    <text evidence="1">The sequence shown here is derived from an EMBL/GenBank/DDBJ whole genome shotgun (WGS) entry which is preliminary data.</text>
</comment>
<accession>A0ACC1LUG1</accession>
<protein>
    <submittedName>
        <fullName evidence="1">Uncharacterized protein</fullName>
    </submittedName>
</protein>
<dbReference type="Proteomes" id="UP001139981">
    <property type="component" value="Unassembled WGS sequence"/>
</dbReference>
<sequence>MAASDAERDVTEKFENAKLSSENEAEEEEEEDNDEVYVVEKIIGHRNENGGQLFHIKWAGYPESENTWEEEGNVLDKDMLAKYWDEKRIEKAKREATKKRNTLATAKMAKTRDQSPDSAAANKRRRTLTPTSARAPGSDAGDYEASGPDDDNWEPLIKEIETVDRKEKDKLIVFIEWKNGQVTSHPIELAYQKCPQAMLKFYEERLRFRTKK</sequence>
<dbReference type="EMBL" id="JANBVB010003393">
    <property type="protein sequence ID" value="KAJ2879092.1"/>
    <property type="molecule type" value="Genomic_DNA"/>
</dbReference>
<organism evidence="1 2">
    <name type="scientific">Coemansia aciculifera</name>
    <dbReference type="NCBI Taxonomy" id="417176"/>
    <lineage>
        <taxon>Eukaryota</taxon>
        <taxon>Fungi</taxon>
        <taxon>Fungi incertae sedis</taxon>
        <taxon>Zoopagomycota</taxon>
        <taxon>Kickxellomycotina</taxon>
        <taxon>Kickxellomycetes</taxon>
        <taxon>Kickxellales</taxon>
        <taxon>Kickxellaceae</taxon>
        <taxon>Coemansia</taxon>
    </lineage>
</organism>
<reference evidence="1" key="1">
    <citation type="submission" date="2022-07" db="EMBL/GenBank/DDBJ databases">
        <title>Phylogenomic reconstructions and comparative analyses of Kickxellomycotina fungi.</title>
        <authorList>
            <person name="Reynolds N.K."/>
            <person name="Stajich J.E."/>
            <person name="Barry K."/>
            <person name="Grigoriev I.V."/>
            <person name="Crous P."/>
            <person name="Smith M.E."/>
        </authorList>
    </citation>
    <scope>NUCLEOTIDE SEQUENCE</scope>
    <source>
        <strain evidence="1">CBS 190363</strain>
    </source>
</reference>
<keyword evidence="2" id="KW-1185">Reference proteome</keyword>
<gene>
    <name evidence="1" type="ORF">IWW38_006183</name>
</gene>
<evidence type="ECO:0000313" key="1">
    <source>
        <dbReference type="EMBL" id="KAJ2879092.1"/>
    </source>
</evidence>
<evidence type="ECO:0000313" key="2">
    <source>
        <dbReference type="Proteomes" id="UP001139981"/>
    </source>
</evidence>